<organism evidence="8 9">
    <name type="scientific">Nesidiocoris tenuis</name>
    <dbReference type="NCBI Taxonomy" id="355587"/>
    <lineage>
        <taxon>Eukaryota</taxon>
        <taxon>Metazoa</taxon>
        <taxon>Ecdysozoa</taxon>
        <taxon>Arthropoda</taxon>
        <taxon>Hexapoda</taxon>
        <taxon>Insecta</taxon>
        <taxon>Pterygota</taxon>
        <taxon>Neoptera</taxon>
        <taxon>Paraneoptera</taxon>
        <taxon>Hemiptera</taxon>
        <taxon>Heteroptera</taxon>
        <taxon>Panheteroptera</taxon>
        <taxon>Cimicomorpha</taxon>
        <taxon>Miridae</taxon>
        <taxon>Dicyphina</taxon>
        <taxon>Nesidiocoris</taxon>
    </lineage>
</organism>
<dbReference type="GO" id="GO:0005634">
    <property type="term" value="C:nucleus"/>
    <property type="evidence" value="ECO:0007669"/>
    <property type="project" value="TreeGrafter"/>
</dbReference>
<evidence type="ECO:0000256" key="6">
    <source>
        <dbReference type="SAM" id="MobiDB-lite"/>
    </source>
</evidence>
<dbReference type="OrthoDB" id="6628579at2759"/>
<dbReference type="PROSITE" id="PS50157">
    <property type="entry name" value="ZINC_FINGER_C2H2_2"/>
    <property type="match status" value="2"/>
</dbReference>
<feature type="compositionally biased region" description="Polar residues" evidence="6">
    <location>
        <begin position="290"/>
        <end position="311"/>
    </location>
</feature>
<dbReference type="PANTHER" id="PTHR24409">
    <property type="entry name" value="ZINC FINGER PROTEIN 142"/>
    <property type="match status" value="1"/>
</dbReference>
<reference evidence="8 9" key="1">
    <citation type="submission" date="2020-02" db="EMBL/GenBank/DDBJ databases">
        <authorList>
            <person name="Ferguson B K."/>
        </authorList>
    </citation>
    <scope>NUCLEOTIDE SEQUENCE [LARGE SCALE GENOMIC DNA]</scope>
</reference>
<protein>
    <recommendedName>
        <fullName evidence="7">C2H2-type domain-containing protein</fullName>
    </recommendedName>
</protein>
<keyword evidence="2" id="KW-0677">Repeat</keyword>
<evidence type="ECO:0000313" key="9">
    <source>
        <dbReference type="Proteomes" id="UP000479000"/>
    </source>
</evidence>
<dbReference type="GO" id="GO:0008270">
    <property type="term" value="F:zinc ion binding"/>
    <property type="evidence" value="ECO:0007669"/>
    <property type="project" value="UniProtKB-KW"/>
</dbReference>
<dbReference type="GO" id="GO:0000977">
    <property type="term" value="F:RNA polymerase II transcription regulatory region sequence-specific DNA binding"/>
    <property type="evidence" value="ECO:0007669"/>
    <property type="project" value="TreeGrafter"/>
</dbReference>
<keyword evidence="4" id="KW-0862">Zinc</keyword>
<keyword evidence="3 5" id="KW-0863">Zinc-finger</keyword>
<accession>A0A6H5HHU0</accession>
<dbReference type="PANTHER" id="PTHR24409:SF295">
    <property type="entry name" value="AZ2-RELATED"/>
    <property type="match status" value="1"/>
</dbReference>
<name>A0A6H5HHU0_9HEMI</name>
<evidence type="ECO:0000256" key="4">
    <source>
        <dbReference type="ARBA" id="ARBA00022833"/>
    </source>
</evidence>
<feature type="region of interest" description="Disordered" evidence="6">
    <location>
        <begin position="289"/>
        <end position="311"/>
    </location>
</feature>
<feature type="non-terminal residue" evidence="8">
    <location>
        <position position="1"/>
    </location>
</feature>
<keyword evidence="9" id="KW-1185">Reference proteome</keyword>
<dbReference type="GO" id="GO:0000981">
    <property type="term" value="F:DNA-binding transcription factor activity, RNA polymerase II-specific"/>
    <property type="evidence" value="ECO:0007669"/>
    <property type="project" value="TreeGrafter"/>
</dbReference>
<evidence type="ECO:0000256" key="3">
    <source>
        <dbReference type="ARBA" id="ARBA00022771"/>
    </source>
</evidence>
<evidence type="ECO:0000256" key="1">
    <source>
        <dbReference type="ARBA" id="ARBA00022723"/>
    </source>
</evidence>
<feature type="domain" description="C2H2-type" evidence="7">
    <location>
        <begin position="536"/>
        <end position="562"/>
    </location>
</feature>
<evidence type="ECO:0000256" key="2">
    <source>
        <dbReference type="ARBA" id="ARBA00022737"/>
    </source>
</evidence>
<dbReference type="Gene3D" id="3.30.160.60">
    <property type="entry name" value="Classic Zinc Finger"/>
    <property type="match status" value="3"/>
</dbReference>
<gene>
    <name evidence="8" type="ORF">NTEN_LOCUS20979</name>
</gene>
<dbReference type="PROSITE" id="PS00028">
    <property type="entry name" value="ZINC_FINGER_C2H2_1"/>
    <property type="match status" value="1"/>
</dbReference>
<dbReference type="SMART" id="SM00355">
    <property type="entry name" value="ZnF_C2H2"/>
    <property type="match status" value="6"/>
</dbReference>
<sequence length="592" mass="68029">RSELGFTIVDGVYQCFCGKRYRYRNTLYTHQKFECGKGAQFECPHCSFKTKRKGNLKVAIVFSLTDVFIAVAGRVMVPKKTLNTNLKYECGKEPQFHCPECTYKCKIKSRMKTHRILVHNHNSDLSDFSGVESQYLRKRKSYSTRKPIFKNGRYYCDCGKSYKNRESWYPHKKYECGKEAQFQCPECPYKAKLKKNLRTHAIHRHGTLIDIQQLKFECGKEPQFKCPHCPYRAKLKQSLKSHIGARHFGSNAILDNAKAWVCTMVASKQMDDYVARVVEATSTRRDCTRIGSSNVGKNPNSSVLTAPTGQNRNPTSSITLLQNMGFALTEFGEWGVEIACDACGRRYKHRRSLSRHLMYECGKEGQFVCPCCPYRAKHNDKLRVHAANRHGIPTDLGAKRVENHTDKKQASIITRRTSVAKKRYFLARTATTNAREKALSKRTWVFRMHYMLQKLQAQNESIQTQEVRVWKRGSVRLPPLPVQGKTKTYPQDTHTRRRSSYATAVVLTSIAAASTSIGNSSAGSNRNYLRPGDRPFSCSCGKTYKYRAGLYKHKRYECGKEPQFKCPFCPYRAKLKENLKCHIPVRHPESMF</sequence>
<dbReference type="Proteomes" id="UP000479000">
    <property type="component" value="Unassembled WGS sequence"/>
</dbReference>
<evidence type="ECO:0000313" key="8">
    <source>
        <dbReference type="EMBL" id="CAB0016852.1"/>
    </source>
</evidence>
<dbReference type="EMBL" id="CADCXU010030613">
    <property type="protein sequence ID" value="CAB0016852.1"/>
    <property type="molecule type" value="Genomic_DNA"/>
</dbReference>
<proteinExistence type="predicted"/>
<dbReference type="InterPro" id="IPR036236">
    <property type="entry name" value="Znf_C2H2_sf"/>
</dbReference>
<dbReference type="AlphaFoldDB" id="A0A6H5HHU0"/>
<evidence type="ECO:0000259" key="7">
    <source>
        <dbReference type="PROSITE" id="PS50157"/>
    </source>
</evidence>
<feature type="domain" description="C2H2-type" evidence="7">
    <location>
        <begin position="338"/>
        <end position="365"/>
    </location>
</feature>
<dbReference type="SUPFAM" id="SSF57667">
    <property type="entry name" value="beta-beta-alpha zinc fingers"/>
    <property type="match status" value="1"/>
</dbReference>
<keyword evidence="1" id="KW-0479">Metal-binding</keyword>
<dbReference type="InterPro" id="IPR013087">
    <property type="entry name" value="Znf_C2H2_type"/>
</dbReference>
<evidence type="ECO:0000256" key="5">
    <source>
        <dbReference type="PROSITE-ProRule" id="PRU00042"/>
    </source>
</evidence>